<accession>U1MST3</accession>
<name>U1MST3_9EURY</name>
<evidence type="ECO:0000313" key="2">
    <source>
        <dbReference type="Proteomes" id="UP000030649"/>
    </source>
</evidence>
<protein>
    <submittedName>
        <fullName evidence="1">Uncharacterized protein</fullName>
    </submittedName>
</protein>
<organism evidence="1 2">
    <name type="scientific">Haloquadratum walsbyi J07HQW1</name>
    <dbReference type="NCBI Taxonomy" id="1238424"/>
    <lineage>
        <taxon>Archaea</taxon>
        <taxon>Methanobacteriati</taxon>
        <taxon>Methanobacteriota</taxon>
        <taxon>Stenosarchaea group</taxon>
        <taxon>Halobacteria</taxon>
        <taxon>Halobacteriales</taxon>
        <taxon>Haloferacaceae</taxon>
        <taxon>Haloquadratum</taxon>
    </lineage>
</organism>
<sequence length="36" mass="4463">MFLNDKTHLDLHGWAYDRFTDILEYRAKMDTRLGYR</sequence>
<gene>
    <name evidence="1" type="ORF">J07HQW1_03335</name>
</gene>
<evidence type="ECO:0000313" key="1">
    <source>
        <dbReference type="EMBL" id="ERG93274.1"/>
    </source>
</evidence>
<reference evidence="1 2" key="1">
    <citation type="journal article" date="2013" name="PLoS ONE">
        <title>Assembly-driven community genomics of a hypersaline microbial ecosystem.</title>
        <authorList>
            <person name="Podell S."/>
            <person name="Ugalde J.A."/>
            <person name="Narasingarao P."/>
            <person name="Banfield J.F."/>
            <person name="Heidelberg K.B."/>
            <person name="Allen E.E."/>
        </authorList>
    </citation>
    <scope>NUCLEOTIDE SEQUENCE [LARGE SCALE GENOMIC DNA]</scope>
    <source>
        <strain evidence="2">J07HQW1</strain>
    </source>
</reference>
<dbReference type="AlphaFoldDB" id="U1MST3"/>
<dbReference type="EMBL" id="KE356560">
    <property type="protein sequence ID" value="ERG93274.1"/>
    <property type="molecule type" value="Genomic_DNA"/>
</dbReference>
<dbReference type="Proteomes" id="UP000030649">
    <property type="component" value="Unassembled WGS sequence"/>
</dbReference>
<proteinExistence type="predicted"/>
<dbReference type="HOGENOM" id="CLU_3353877_0_0_2"/>